<organism evidence="8 9">
    <name type="scientific">Desmophyllum pertusum</name>
    <dbReference type="NCBI Taxonomy" id="174260"/>
    <lineage>
        <taxon>Eukaryota</taxon>
        <taxon>Metazoa</taxon>
        <taxon>Cnidaria</taxon>
        <taxon>Anthozoa</taxon>
        <taxon>Hexacorallia</taxon>
        <taxon>Scleractinia</taxon>
        <taxon>Caryophylliina</taxon>
        <taxon>Caryophylliidae</taxon>
        <taxon>Desmophyllum</taxon>
    </lineage>
</organism>
<dbReference type="InterPro" id="IPR019585">
    <property type="entry name" value="Rpn7/CSN1"/>
</dbReference>
<accession>A0A9W9YGP8</accession>
<dbReference type="OrthoDB" id="422427at2759"/>
<dbReference type="PANTHER" id="PTHR14145:SF2">
    <property type="entry name" value="COP9 SIGNALOSOME COMPLEX SUBUNIT 1"/>
    <property type="match status" value="1"/>
</dbReference>
<evidence type="ECO:0000313" key="8">
    <source>
        <dbReference type="EMBL" id="KAJ7340350.1"/>
    </source>
</evidence>
<reference evidence="8" key="1">
    <citation type="submission" date="2023-01" db="EMBL/GenBank/DDBJ databases">
        <title>Genome assembly of the deep-sea coral Lophelia pertusa.</title>
        <authorList>
            <person name="Herrera S."/>
            <person name="Cordes E."/>
        </authorList>
    </citation>
    <scope>NUCLEOTIDE SEQUENCE</scope>
    <source>
        <strain evidence="8">USNM1676648</strain>
        <tissue evidence="8">Polyp</tissue>
    </source>
</reference>
<protein>
    <submittedName>
        <fullName evidence="8">Cop9 signalosome complex subunit</fullName>
    </submittedName>
</protein>
<dbReference type="GO" id="GO:0005737">
    <property type="term" value="C:cytoplasm"/>
    <property type="evidence" value="ECO:0007669"/>
    <property type="project" value="UniProtKB-SubCell"/>
</dbReference>
<dbReference type="InterPro" id="IPR048624">
    <property type="entry name" value="CSN1_C"/>
</dbReference>
<dbReference type="Proteomes" id="UP001163046">
    <property type="component" value="Unassembled WGS sequence"/>
</dbReference>
<evidence type="ECO:0000256" key="2">
    <source>
        <dbReference type="ARBA" id="ARBA00004496"/>
    </source>
</evidence>
<dbReference type="EMBL" id="MU827778">
    <property type="protein sequence ID" value="KAJ7340350.1"/>
    <property type="molecule type" value="Genomic_DNA"/>
</dbReference>
<comment type="similarity">
    <text evidence="3">Belongs to the CSN1 family.</text>
</comment>
<dbReference type="PANTHER" id="PTHR14145">
    <property type="entry name" value="26S PROTESOME SUBUNIT 6"/>
    <property type="match status" value="1"/>
</dbReference>
<evidence type="ECO:0000256" key="5">
    <source>
        <dbReference type="ARBA" id="ARBA00022790"/>
    </source>
</evidence>
<dbReference type="InterPro" id="IPR011990">
    <property type="entry name" value="TPR-like_helical_dom_sf"/>
</dbReference>
<keyword evidence="6" id="KW-0539">Nucleus</keyword>
<dbReference type="InterPro" id="IPR036390">
    <property type="entry name" value="WH_DNA-bd_sf"/>
</dbReference>
<dbReference type="Gene3D" id="1.25.40.570">
    <property type="match status" value="1"/>
</dbReference>
<dbReference type="Pfam" id="PF21151">
    <property type="entry name" value="CSN1_C"/>
    <property type="match status" value="1"/>
</dbReference>
<evidence type="ECO:0000256" key="6">
    <source>
        <dbReference type="ARBA" id="ARBA00023242"/>
    </source>
</evidence>
<dbReference type="Pfam" id="PF10602">
    <property type="entry name" value="RPN7"/>
    <property type="match status" value="1"/>
</dbReference>
<keyword evidence="4" id="KW-0963">Cytoplasm</keyword>
<name>A0A9W9YGP8_9CNID</name>
<dbReference type="InterPro" id="IPR000717">
    <property type="entry name" value="PCI_dom"/>
</dbReference>
<dbReference type="AlphaFoldDB" id="A0A9W9YGP8"/>
<evidence type="ECO:0000256" key="4">
    <source>
        <dbReference type="ARBA" id="ARBA00022490"/>
    </source>
</evidence>
<evidence type="ECO:0000256" key="3">
    <source>
        <dbReference type="ARBA" id="ARBA00008793"/>
    </source>
</evidence>
<dbReference type="SMART" id="SM00088">
    <property type="entry name" value="PINT"/>
    <property type="match status" value="1"/>
</dbReference>
<sequence>MPLPARIGRSHEFAAVEPMQVDISPESDHSPHEDNFTIESATLDLDVYASNYTSLTKLNRLMFVAKHCPSLEVDALRIALSYVKQTFNVQLYQEIVTRMTEACSRSELECPPIDTTWIETTSKKAALKLEKLDTDLKNYKSNSIKESIRRGHDDLGDHYFECGDLNNALKCYSRARDYCTTAKHVVNMCVNVIKVSIHLGNWSHVLNYVNKAENTSEIAEQKDRRPNLVTLTRLKCAAGLAELATRKYKSAARNFLQASFDNCECPEIISPNNVAVYGGLCALASFDRQELQKKVLSSSSFKLFLELEPQLRDVLYKFHESQYAACLKLLAEMKDNFMLDMYLAPHVNTLYSQIRNRALVQYFSPYVSADMEKMAHAFNTSVSNLEDELSHLILDGQIQARIDSHNKVLFARNVDQRSVTFEKALEMGKEYHKRTKALILRGAILRNQIVVKSPPREPSSGDVSMPVTR</sequence>
<dbReference type="InterPro" id="IPR045135">
    <property type="entry name" value="Rpn7_N"/>
</dbReference>
<evidence type="ECO:0000259" key="7">
    <source>
        <dbReference type="PROSITE" id="PS50250"/>
    </source>
</evidence>
<evidence type="ECO:0000256" key="1">
    <source>
        <dbReference type="ARBA" id="ARBA00004123"/>
    </source>
</evidence>
<dbReference type="PROSITE" id="PS50250">
    <property type="entry name" value="PCI"/>
    <property type="match status" value="1"/>
</dbReference>
<dbReference type="GO" id="GO:0008180">
    <property type="term" value="C:COP9 signalosome"/>
    <property type="evidence" value="ECO:0007669"/>
    <property type="project" value="UniProtKB-KW"/>
</dbReference>
<comment type="subcellular location">
    <subcellularLocation>
        <location evidence="2">Cytoplasm</location>
    </subcellularLocation>
    <subcellularLocation>
        <location evidence="1">Nucleus</location>
    </subcellularLocation>
</comment>
<keyword evidence="9" id="KW-1185">Reference proteome</keyword>
<dbReference type="SUPFAM" id="SSF48452">
    <property type="entry name" value="TPR-like"/>
    <property type="match status" value="1"/>
</dbReference>
<gene>
    <name evidence="8" type="primary">GPS1</name>
    <name evidence="8" type="ORF">OS493_003093</name>
</gene>
<evidence type="ECO:0000313" key="9">
    <source>
        <dbReference type="Proteomes" id="UP001163046"/>
    </source>
</evidence>
<comment type="caution">
    <text evidence="8">The sequence shown here is derived from an EMBL/GenBank/DDBJ whole genome shotgun (WGS) entry which is preliminary data.</text>
</comment>
<feature type="domain" description="PCI" evidence="7">
    <location>
        <begin position="232"/>
        <end position="416"/>
    </location>
</feature>
<dbReference type="SUPFAM" id="SSF46785">
    <property type="entry name" value="Winged helix' DNA-binding domain"/>
    <property type="match status" value="1"/>
</dbReference>
<keyword evidence="5" id="KW-0736">Signalosome</keyword>
<dbReference type="Pfam" id="PF01399">
    <property type="entry name" value="PCI"/>
    <property type="match status" value="1"/>
</dbReference>
<proteinExistence type="inferred from homology"/>